<sequence>MLCLPLMAAAEVSERDRQRALFLAAETALEQGQRTRFNDLSAELSDYPLLPYLEYAALKRQLSRATPKAIESFAERWPDSPLAPRLRQAWLQSLADRQQWTLLAEADVSGASTTILCTQRQALLRLGRRDEALQGVEDLWRVGRSQPRACDSVFEAWRAQGGPDTDLGWARFTLAMQEHQLGLARYLRRYLSEADRPSAEQWLRLAEHPTELRRQTQSALENPHWVTITPPLMQRLARRDPRQALEIWEQRQSDWALPEDVALDLERFIAFRLTLRERNGALNHLASLRPEVFDDTLRQWQLRSALSIGDWETVLLASQSMSHEAQQQAIWQYWRARALEATGERAAARESYALAAEQRNYYGFLAADRLQQAYRLGHRPLVVDADALAQVSTMAPLQRALELKALDRDIDARREWLALQNQINGQPDALVAAAHLAHLSGWHDRAIFAVARAQEFDDIDLRFPMAFADLIAQHASAQGINPAWAFAVTRQESAFMTDAHSSAGALGLMQIMPHTGRTMGRTLGTPVSHRLQLLDPELNIRIGAAYLKRNLENFGGHVILSTAAYNAGARRVRQWLPETGAMDADIWVELIPFAETRQYVQRILAYQLIYELRLGQELTTLSRLMPPITSMDDLPASRLAHYQLWASDNAPGLPVAIVCDAPGYNETPC</sequence>
<reference evidence="5 6" key="1">
    <citation type="submission" date="2017-01" db="EMBL/GenBank/DDBJ databases">
        <authorList>
            <person name="Mah S.A."/>
            <person name="Swanson W.J."/>
            <person name="Moy G.W."/>
            <person name="Vacquier V.D."/>
        </authorList>
    </citation>
    <scope>NUCLEOTIDE SEQUENCE [LARGE SCALE GENOMIC DNA]</scope>
    <source>
        <strain evidence="5 6">M9</strain>
    </source>
</reference>
<dbReference type="Gene3D" id="1.10.530.10">
    <property type="match status" value="1"/>
</dbReference>
<organism evidence="5 6">
    <name type="scientific">Ectothiorhodosinus mongolicus</name>
    <dbReference type="NCBI Taxonomy" id="233100"/>
    <lineage>
        <taxon>Bacteria</taxon>
        <taxon>Pseudomonadati</taxon>
        <taxon>Pseudomonadota</taxon>
        <taxon>Gammaproteobacteria</taxon>
        <taxon>Chromatiales</taxon>
        <taxon>Ectothiorhodospiraceae</taxon>
        <taxon>Ectothiorhodosinus</taxon>
    </lineage>
</organism>
<dbReference type="PANTHER" id="PTHR37423">
    <property type="entry name" value="SOLUBLE LYTIC MUREIN TRANSGLYCOSYLASE-RELATED"/>
    <property type="match status" value="1"/>
</dbReference>
<dbReference type="Pfam" id="PF14718">
    <property type="entry name" value="SLT_L"/>
    <property type="match status" value="1"/>
</dbReference>
<dbReference type="GO" id="GO:0004553">
    <property type="term" value="F:hydrolase activity, hydrolyzing O-glycosyl compounds"/>
    <property type="evidence" value="ECO:0007669"/>
    <property type="project" value="InterPro"/>
</dbReference>
<evidence type="ECO:0000259" key="4">
    <source>
        <dbReference type="Pfam" id="PF14718"/>
    </source>
</evidence>
<dbReference type="Proteomes" id="UP000223759">
    <property type="component" value="Unassembled WGS sequence"/>
</dbReference>
<dbReference type="SUPFAM" id="SSF53955">
    <property type="entry name" value="Lysozyme-like"/>
    <property type="match status" value="1"/>
</dbReference>
<comment type="similarity">
    <text evidence="1">Belongs to the transglycosylase Slt family.</text>
</comment>
<keyword evidence="6" id="KW-1185">Reference proteome</keyword>
<gene>
    <name evidence="5" type="ORF">SAMN05216526_0892</name>
</gene>
<evidence type="ECO:0000313" key="5">
    <source>
        <dbReference type="EMBL" id="SIT68605.1"/>
    </source>
</evidence>
<evidence type="ECO:0000256" key="2">
    <source>
        <dbReference type="ARBA" id="ARBA00022729"/>
    </source>
</evidence>
<name>A0A1R3VYL5_9GAMM</name>
<evidence type="ECO:0000313" key="6">
    <source>
        <dbReference type="Proteomes" id="UP000223759"/>
    </source>
</evidence>
<dbReference type="Gene3D" id="1.10.1240.20">
    <property type="entry name" value="Lytic transglycosylase, superhelical linker domain"/>
    <property type="match status" value="1"/>
</dbReference>
<dbReference type="AlphaFoldDB" id="A0A1R3VYL5"/>
<feature type="domain" description="Lytic transglycosylase superhelical linker" evidence="4">
    <location>
        <begin position="395"/>
        <end position="459"/>
    </location>
</feature>
<dbReference type="InterPro" id="IPR012289">
    <property type="entry name" value="Lytic_TGlycosylase_superhlx_L"/>
</dbReference>
<evidence type="ECO:0000256" key="1">
    <source>
        <dbReference type="ARBA" id="ARBA00007734"/>
    </source>
</evidence>
<dbReference type="SUPFAM" id="SSF48435">
    <property type="entry name" value="Bacterial muramidases"/>
    <property type="match status" value="1"/>
</dbReference>
<dbReference type="PANTHER" id="PTHR37423:SF5">
    <property type="entry name" value="SOLUBLE LYTIC MUREIN TRANSGLYCOSYLASE"/>
    <property type="match status" value="1"/>
</dbReference>
<dbReference type="InterPro" id="IPR037061">
    <property type="entry name" value="Lytic_TGlycoase_superhlx_L_sf"/>
</dbReference>
<dbReference type="GO" id="GO:0042597">
    <property type="term" value="C:periplasmic space"/>
    <property type="evidence" value="ECO:0007669"/>
    <property type="project" value="InterPro"/>
</dbReference>
<protein>
    <submittedName>
        <fullName evidence="5">Soluble lytic murein transglycosylase</fullName>
    </submittedName>
</protein>
<dbReference type="InterPro" id="IPR023346">
    <property type="entry name" value="Lysozyme-like_dom_sf"/>
</dbReference>
<keyword evidence="2" id="KW-0732">Signal</keyword>
<dbReference type="InterPro" id="IPR008939">
    <property type="entry name" value="Lytic_TGlycosylase_superhlx_U"/>
</dbReference>
<dbReference type="CDD" id="cd13401">
    <property type="entry name" value="Slt70-like"/>
    <property type="match status" value="1"/>
</dbReference>
<dbReference type="EMBL" id="FTPK01000002">
    <property type="protein sequence ID" value="SIT68605.1"/>
    <property type="molecule type" value="Genomic_DNA"/>
</dbReference>
<evidence type="ECO:0000259" key="3">
    <source>
        <dbReference type="Pfam" id="PF01464"/>
    </source>
</evidence>
<dbReference type="Pfam" id="PF01464">
    <property type="entry name" value="SLT"/>
    <property type="match status" value="1"/>
</dbReference>
<dbReference type="InterPro" id="IPR008258">
    <property type="entry name" value="Transglycosylase_SLT_dom_1"/>
</dbReference>
<accession>A0A1R3VYL5</accession>
<feature type="domain" description="Transglycosylase SLT" evidence="3">
    <location>
        <begin position="470"/>
        <end position="585"/>
    </location>
</feature>
<proteinExistence type="inferred from homology"/>
<dbReference type="Gene3D" id="1.25.20.10">
    <property type="entry name" value="Bacterial muramidases"/>
    <property type="match status" value="1"/>
</dbReference>
<dbReference type="STRING" id="233100.SAMN05216526_0892"/>